<dbReference type="Gene3D" id="2.70.150.10">
    <property type="entry name" value="Calcium-transporting ATPase, cytoplasmic transduction domain A"/>
    <property type="match status" value="1"/>
</dbReference>
<dbReference type="EMBL" id="JACBZT010000001">
    <property type="protein sequence ID" value="NYJ08387.1"/>
    <property type="molecule type" value="Genomic_DNA"/>
</dbReference>
<evidence type="ECO:0000256" key="5">
    <source>
        <dbReference type="ARBA" id="ARBA00022840"/>
    </source>
</evidence>
<dbReference type="Gene3D" id="3.40.1110.10">
    <property type="entry name" value="Calcium-transporting ATPase, cytoplasmic domain N"/>
    <property type="match status" value="1"/>
</dbReference>
<keyword evidence="6" id="KW-0460">Magnesium</keyword>
<evidence type="ECO:0000256" key="8">
    <source>
        <dbReference type="ARBA" id="ARBA00022989"/>
    </source>
</evidence>
<dbReference type="GO" id="GO:0046872">
    <property type="term" value="F:metal ion binding"/>
    <property type="evidence" value="ECO:0007669"/>
    <property type="project" value="UniProtKB-KW"/>
</dbReference>
<dbReference type="InterPro" id="IPR036412">
    <property type="entry name" value="HAD-like_sf"/>
</dbReference>
<dbReference type="InterPro" id="IPR001757">
    <property type="entry name" value="P_typ_ATPase"/>
</dbReference>
<dbReference type="InterPro" id="IPR018303">
    <property type="entry name" value="ATPase_P-typ_P_site"/>
</dbReference>
<organism evidence="15 16">
    <name type="scientific">Petropleomorpha daqingensis</name>
    <dbReference type="NCBI Taxonomy" id="2026353"/>
    <lineage>
        <taxon>Bacteria</taxon>
        <taxon>Bacillati</taxon>
        <taxon>Actinomycetota</taxon>
        <taxon>Actinomycetes</taxon>
        <taxon>Geodermatophilales</taxon>
        <taxon>Geodermatophilaceae</taxon>
        <taxon>Petropleomorpha</taxon>
    </lineage>
</organism>
<evidence type="ECO:0000256" key="6">
    <source>
        <dbReference type="ARBA" id="ARBA00022842"/>
    </source>
</evidence>
<dbReference type="SFLD" id="SFLDF00027">
    <property type="entry name" value="p-type_atpase"/>
    <property type="match status" value="1"/>
</dbReference>
<evidence type="ECO:0000256" key="12">
    <source>
        <dbReference type="SAM" id="Phobius"/>
    </source>
</evidence>
<dbReference type="PRINTS" id="PR00120">
    <property type="entry name" value="HATPASE"/>
</dbReference>
<feature type="region of interest" description="Disordered" evidence="11">
    <location>
        <begin position="286"/>
        <end position="310"/>
    </location>
</feature>
<evidence type="ECO:0000256" key="4">
    <source>
        <dbReference type="ARBA" id="ARBA00022741"/>
    </source>
</evidence>
<dbReference type="EC" id="3.6.3.-" evidence="15"/>
<dbReference type="SFLD" id="SFLDS00003">
    <property type="entry name" value="Haloacid_Dehalogenase"/>
    <property type="match status" value="1"/>
</dbReference>
<dbReference type="InterPro" id="IPR006068">
    <property type="entry name" value="ATPase_P-typ_cation-transptr_C"/>
</dbReference>
<feature type="domain" description="Cation-transporting P-type ATPase C-terminal" evidence="14">
    <location>
        <begin position="1355"/>
        <end position="1458"/>
    </location>
</feature>
<keyword evidence="3" id="KW-0479">Metal-binding</keyword>
<keyword evidence="2 12" id="KW-0812">Transmembrane</keyword>
<evidence type="ECO:0000256" key="2">
    <source>
        <dbReference type="ARBA" id="ARBA00022692"/>
    </source>
</evidence>
<gene>
    <name evidence="15" type="ORF">GGQ55_004665</name>
</gene>
<dbReference type="GO" id="GO:0016887">
    <property type="term" value="F:ATP hydrolysis activity"/>
    <property type="evidence" value="ECO:0007669"/>
    <property type="project" value="InterPro"/>
</dbReference>
<sequence>MAVLRAGVRLAAIGAGLAAAPAVLTAGLLSDSARSGVRAVRSLAESATRTVGTVVTGADPMPDGHVHSVVDAARAMVEPPTTRHTPRVWADRGHVQVELGLPDQPAEAHRSLRRTLERLDGVSWATVNEVAGRVLVAIDERRVGVGDVVGVVAAVEQARGTRRLYPLRTDHPADLEPVLAALVDAAIDTAAVGVAFAAKYLPVPALHRHATLAVALLDSQEWIKTRLTDRIGPIGTDLVFTGTSALLHALTQSPTVPALNAAAAVQEALEMRARRQVWRRREHELCGPELEQPDDDVAAPGPRPAPLPDGPIERYRARLGPTELLGAVALLPLTRRPGRSADLMKALTPKAAVQGRESFAATLDLLLSRRGVLPMDGTAFRRLDRIDTVVLDGDALCTGPPVVLDAQAADGWDVADVWTAATRLLGGDPAAGRLRLGPGRRSPDAPGGELRSLLDGRRRVGVVTVAPELDPHAEALLSAAAESGARVVLTAHVGTREVGGMADEVSDAPLLETVRRLQGEGRGVLLVSAADGPALLAADVAVAPVRPGRAPAWGADLVTCPGLVDACLVVAATADARAVSRRSVETAITGNVLGSLLAAVGSARYGQAKATAPGKSATLWAMASGTWTAAHVAARPAPPVTVHTPWHALDAEEVQRRLAEFPADREPTESRAPAPVRAVLGSAQLRLPARYARTVVAELADPLTPILGTGAAATAMLGEATDAVLVGSVTVGNALISGWQRLRAETALESLLLEQDVCARRERDGRVEEVPGSAVRVGDVLVVEPGDVVAADARLLEVTDLEVDESNLTGESLAVGKSPAATPGAEVGDRSCMLFDGTTVVAGSGRAVVVAVGEATQAGRAARAAGGAAPPAGVQARLGELTRRVLPLTLAGGAAVTLLGVLWRRPLREAVRDGVAVAVAAVPEGLPLVATVAQQAAAQRLSRRGAVVRSARVLEALGRVDTVCFDKTGTLTENRLRVARLVPCGDLDEDGVLRLAAAGMGSGDDAAHETDRAVAEAARSAGVAPDGDPDASLPFAAGRGFSAAVRDGRLVVKGAPEEVLRRCAGGPDLRDRVQQLAGEGLRVLAVADRSLDGGPDDLQEAAEELTLRGLVALADTLRDSSVAAIEQLRAAGVRVLVATGDHPETAGAIAAQAGVPGADQVVTGAQLARASDAERARLVREATVFARRSPEQKVLLVGALRRTGATLAMTGDGVNDAAAIRLADVGVGVSGAESPAARTAADLVLTDVDLTRLVDAIAEGRAMWSRVRDAVSVLVGGNAGEVAFTVLGTAFGGRAPIGTRQLLLVNLLTDMFPALAVAVAAPRTTAPSDAEGPLAAHPLGEVLAAGPHRDFTDELRRVVLTRGVATAAGATGAWAVGRMTGLRGRAGTMGLAALIATQLGQTAWMGRRSPLVLATAAGSLAVLAVVVQTPGLSGFFGCQPLDPLSWLVVLAWAAAGTAGAEVLPHLLSTMRTGGAS</sequence>
<dbReference type="SFLD" id="SFLDG00002">
    <property type="entry name" value="C1.7:_P-type_atpase_like"/>
    <property type="match status" value="1"/>
</dbReference>
<dbReference type="SUPFAM" id="SSF56784">
    <property type="entry name" value="HAD-like"/>
    <property type="match status" value="1"/>
</dbReference>
<dbReference type="PANTHER" id="PTHR24093">
    <property type="entry name" value="CATION TRANSPORTING ATPASE"/>
    <property type="match status" value="1"/>
</dbReference>
<evidence type="ECO:0000259" key="14">
    <source>
        <dbReference type="Pfam" id="PF00689"/>
    </source>
</evidence>
<dbReference type="RefSeq" id="WP_179720932.1">
    <property type="nucleotide sequence ID" value="NZ_JACBZT010000001.1"/>
</dbReference>
<comment type="caution">
    <text evidence="15">The sequence shown here is derived from an EMBL/GenBank/DDBJ whole genome shotgun (WGS) entry which is preliminary data.</text>
</comment>
<dbReference type="Proteomes" id="UP000541969">
    <property type="component" value="Unassembled WGS sequence"/>
</dbReference>
<dbReference type="InterPro" id="IPR023298">
    <property type="entry name" value="ATPase_P-typ_TM_dom_sf"/>
</dbReference>
<dbReference type="PROSITE" id="PS00154">
    <property type="entry name" value="ATPASE_E1_E2"/>
    <property type="match status" value="1"/>
</dbReference>
<dbReference type="InterPro" id="IPR008250">
    <property type="entry name" value="ATPase_P-typ_transduc_dom_A_sf"/>
</dbReference>
<dbReference type="Gene3D" id="3.40.50.1000">
    <property type="entry name" value="HAD superfamily/HAD-like"/>
    <property type="match status" value="1"/>
</dbReference>
<accession>A0A853CLE3</accession>
<dbReference type="PRINTS" id="PR00119">
    <property type="entry name" value="CATATPASE"/>
</dbReference>
<proteinExistence type="predicted"/>
<evidence type="ECO:0000313" key="16">
    <source>
        <dbReference type="Proteomes" id="UP000541969"/>
    </source>
</evidence>
<dbReference type="SUPFAM" id="SSF81653">
    <property type="entry name" value="Calcium ATPase, transduction domain A"/>
    <property type="match status" value="1"/>
</dbReference>
<keyword evidence="7" id="KW-1278">Translocase</keyword>
<dbReference type="NCBIfam" id="TIGR01494">
    <property type="entry name" value="ATPase_P-type"/>
    <property type="match status" value="2"/>
</dbReference>
<evidence type="ECO:0000256" key="10">
    <source>
        <dbReference type="ARBA" id="ARBA00049360"/>
    </source>
</evidence>
<feature type="domain" description="P-type ATPase A" evidence="13">
    <location>
        <begin position="759"/>
        <end position="864"/>
    </location>
</feature>
<keyword evidence="15" id="KW-0378">Hydrolase</keyword>
<evidence type="ECO:0000256" key="7">
    <source>
        <dbReference type="ARBA" id="ARBA00022967"/>
    </source>
</evidence>
<keyword evidence="8 12" id="KW-1133">Transmembrane helix</keyword>
<dbReference type="GO" id="GO:0005388">
    <property type="term" value="F:P-type calcium transporter activity"/>
    <property type="evidence" value="ECO:0007669"/>
    <property type="project" value="TreeGrafter"/>
</dbReference>
<dbReference type="GO" id="GO:0005524">
    <property type="term" value="F:ATP binding"/>
    <property type="evidence" value="ECO:0007669"/>
    <property type="project" value="UniProtKB-KW"/>
</dbReference>
<evidence type="ECO:0000256" key="3">
    <source>
        <dbReference type="ARBA" id="ARBA00022723"/>
    </source>
</evidence>
<dbReference type="InterPro" id="IPR059000">
    <property type="entry name" value="ATPase_P-type_domA"/>
</dbReference>
<dbReference type="InterPro" id="IPR023299">
    <property type="entry name" value="ATPase_P-typ_cyto_dom_N"/>
</dbReference>
<reference evidence="15 16" key="1">
    <citation type="submission" date="2020-07" db="EMBL/GenBank/DDBJ databases">
        <title>Sequencing the genomes of 1000 actinobacteria strains.</title>
        <authorList>
            <person name="Klenk H.-P."/>
        </authorList>
    </citation>
    <scope>NUCLEOTIDE SEQUENCE [LARGE SCALE GENOMIC DNA]</scope>
    <source>
        <strain evidence="15 16">DSM 104001</strain>
    </source>
</reference>
<evidence type="ECO:0000256" key="9">
    <source>
        <dbReference type="ARBA" id="ARBA00023136"/>
    </source>
</evidence>
<comment type="catalytic activity">
    <reaction evidence="10">
        <text>ATP + H2O = ADP + phosphate + H(+)</text>
        <dbReference type="Rhea" id="RHEA:13065"/>
        <dbReference type="ChEBI" id="CHEBI:15377"/>
        <dbReference type="ChEBI" id="CHEBI:15378"/>
        <dbReference type="ChEBI" id="CHEBI:30616"/>
        <dbReference type="ChEBI" id="CHEBI:43474"/>
        <dbReference type="ChEBI" id="CHEBI:456216"/>
    </reaction>
</comment>
<feature type="transmembrane region" description="Helical" evidence="12">
    <location>
        <begin position="1411"/>
        <end position="1432"/>
    </location>
</feature>
<keyword evidence="9 12" id="KW-0472">Membrane</keyword>
<dbReference type="SUPFAM" id="SSF81665">
    <property type="entry name" value="Calcium ATPase, transmembrane domain M"/>
    <property type="match status" value="1"/>
</dbReference>
<feature type="transmembrane region" description="Helical" evidence="12">
    <location>
        <begin position="1444"/>
        <end position="1463"/>
    </location>
</feature>
<dbReference type="Gene3D" id="1.20.1110.10">
    <property type="entry name" value="Calcium-transporting ATPase, transmembrane domain"/>
    <property type="match status" value="1"/>
</dbReference>
<evidence type="ECO:0000259" key="13">
    <source>
        <dbReference type="Pfam" id="PF00122"/>
    </source>
</evidence>
<dbReference type="Pfam" id="PF00702">
    <property type="entry name" value="Hydrolase"/>
    <property type="match status" value="1"/>
</dbReference>
<dbReference type="PANTHER" id="PTHR24093:SF513">
    <property type="entry name" value="CATION-TRANSPORTING ATPASE I-RELATED"/>
    <property type="match status" value="1"/>
</dbReference>
<comment type="subcellular location">
    <subcellularLocation>
        <location evidence="1">Cell membrane</location>
        <topology evidence="1">Multi-pass membrane protein</topology>
    </subcellularLocation>
</comment>
<protein>
    <submittedName>
        <fullName evidence="15">Cation-transporting ATPase I</fullName>
        <ecNumber evidence="15">3.6.3.-</ecNumber>
    </submittedName>
</protein>
<name>A0A853CLE3_9ACTN</name>
<dbReference type="InterPro" id="IPR044492">
    <property type="entry name" value="P_typ_ATPase_HD_dom"/>
</dbReference>
<dbReference type="Pfam" id="PF00122">
    <property type="entry name" value="E1-E2_ATPase"/>
    <property type="match status" value="1"/>
</dbReference>
<dbReference type="InterPro" id="IPR023214">
    <property type="entry name" value="HAD_sf"/>
</dbReference>
<keyword evidence="5" id="KW-0067">ATP-binding</keyword>
<evidence type="ECO:0000256" key="1">
    <source>
        <dbReference type="ARBA" id="ARBA00004651"/>
    </source>
</evidence>
<keyword evidence="16" id="KW-1185">Reference proteome</keyword>
<dbReference type="GO" id="GO:0005886">
    <property type="term" value="C:plasma membrane"/>
    <property type="evidence" value="ECO:0007669"/>
    <property type="project" value="UniProtKB-SubCell"/>
</dbReference>
<evidence type="ECO:0000256" key="11">
    <source>
        <dbReference type="SAM" id="MobiDB-lite"/>
    </source>
</evidence>
<dbReference type="Pfam" id="PF00689">
    <property type="entry name" value="Cation_ATPase_C"/>
    <property type="match status" value="1"/>
</dbReference>
<evidence type="ECO:0000313" key="15">
    <source>
        <dbReference type="EMBL" id="NYJ08387.1"/>
    </source>
</evidence>
<keyword evidence="4" id="KW-0547">Nucleotide-binding</keyword>